<name>A0ABQ5UC18_9HYPH</name>
<dbReference type="Proteomes" id="UP001161406">
    <property type="component" value="Unassembled WGS sequence"/>
</dbReference>
<dbReference type="Gene3D" id="3.90.1200.10">
    <property type="match status" value="1"/>
</dbReference>
<dbReference type="InterPro" id="IPR011009">
    <property type="entry name" value="Kinase-like_dom_sf"/>
</dbReference>
<reference evidence="2" key="2">
    <citation type="submission" date="2023-01" db="EMBL/GenBank/DDBJ databases">
        <title>Draft genome sequence of Devosia yakushimensis strain NBRC 103855.</title>
        <authorList>
            <person name="Sun Q."/>
            <person name="Mori K."/>
        </authorList>
    </citation>
    <scope>NUCLEOTIDE SEQUENCE</scope>
    <source>
        <strain evidence="2">NBRC 103855</strain>
    </source>
</reference>
<feature type="domain" description="Aminoglycoside phosphotransferase" evidence="1">
    <location>
        <begin position="104"/>
        <end position="153"/>
    </location>
</feature>
<evidence type="ECO:0000259" key="1">
    <source>
        <dbReference type="Pfam" id="PF01636"/>
    </source>
</evidence>
<gene>
    <name evidence="2" type="ORF">GCM10007913_09230</name>
</gene>
<proteinExistence type="predicted"/>
<dbReference type="SUPFAM" id="SSF56112">
    <property type="entry name" value="Protein kinase-like (PK-like)"/>
    <property type="match status" value="1"/>
</dbReference>
<accession>A0ABQ5UC18</accession>
<keyword evidence="3" id="KW-1185">Reference proteome</keyword>
<dbReference type="Pfam" id="PF01636">
    <property type="entry name" value="APH"/>
    <property type="match status" value="1"/>
</dbReference>
<comment type="caution">
    <text evidence="2">The sequence shown here is derived from an EMBL/GenBank/DDBJ whole genome shotgun (WGS) entry which is preliminary data.</text>
</comment>
<evidence type="ECO:0000313" key="2">
    <source>
        <dbReference type="EMBL" id="GLQ08991.1"/>
    </source>
</evidence>
<reference evidence="2" key="1">
    <citation type="journal article" date="2014" name="Int. J. Syst. Evol. Microbiol.">
        <title>Complete genome of a new Firmicutes species belonging to the dominant human colonic microbiota ('Ruminococcus bicirculans') reveals two chromosomes and a selective capacity to utilize plant glucans.</title>
        <authorList>
            <consortium name="NISC Comparative Sequencing Program"/>
            <person name="Wegmann U."/>
            <person name="Louis P."/>
            <person name="Goesmann A."/>
            <person name="Henrissat B."/>
            <person name="Duncan S.H."/>
            <person name="Flint H.J."/>
        </authorList>
    </citation>
    <scope>NUCLEOTIDE SEQUENCE</scope>
    <source>
        <strain evidence="2">NBRC 103855</strain>
    </source>
</reference>
<protein>
    <recommendedName>
        <fullName evidence="1">Aminoglycoside phosphotransferase domain-containing protein</fullName>
    </recommendedName>
</protein>
<evidence type="ECO:0000313" key="3">
    <source>
        <dbReference type="Proteomes" id="UP001161406"/>
    </source>
</evidence>
<sequence>MDDAEIPLEGGRVTAGVVRLGDTVRRPILRDRGQVHDLLLHLERKGFDGVPRFLGVDEQSREILSFLPGDVPRDLGHFSDGQLLSAAGLLRRFHDATADFPAVLQSGAEVMCHNDWGPPNGVFRDGMPYGLIDFDTIMPGLRLWDLGYSAFSWLDLGNADDYTGAEQIRRLTLFAEGYELPACSPPQIAAYALARQTRLASWARHRGMQEMADWAASAAAWTALHVTEQLLPTGFPDERHL</sequence>
<dbReference type="InterPro" id="IPR002575">
    <property type="entry name" value="Aminoglycoside_PTrfase"/>
</dbReference>
<dbReference type="EMBL" id="BSNG01000001">
    <property type="protein sequence ID" value="GLQ08991.1"/>
    <property type="molecule type" value="Genomic_DNA"/>
</dbReference>
<organism evidence="2 3">
    <name type="scientific">Devosia yakushimensis</name>
    <dbReference type="NCBI Taxonomy" id="470028"/>
    <lineage>
        <taxon>Bacteria</taxon>
        <taxon>Pseudomonadati</taxon>
        <taxon>Pseudomonadota</taxon>
        <taxon>Alphaproteobacteria</taxon>
        <taxon>Hyphomicrobiales</taxon>
        <taxon>Devosiaceae</taxon>
        <taxon>Devosia</taxon>
    </lineage>
</organism>
<dbReference type="RefSeq" id="WP_284388384.1">
    <property type="nucleotide sequence ID" value="NZ_BSNG01000001.1"/>
</dbReference>